<feature type="region of interest" description="Disordered" evidence="1">
    <location>
        <begin position="156"/>
        <end position="267"/>
    </location>
</feature>
<reference evidence="3" key="1">
    <citation type="journal article" date="2009" name="Genome Res.">
        <title>Comparative genomic analyses of the human fungal pathogens Coccidioides and their relatives.</title>
        <authorList>
            <person name="Sharpton T.J."/>
            <person name="Stajich J.E."/>
            <person name="Rounsley S.D."/>
            <person name="Gardner M.J."/>
            <person name="Wortman J.R."/>
            <person name="Jordar V.S."/>
            <person name="Maiti R."/>
            <person name="Kodira C.D."/>
            <person name="Neafsey D.E."/>
            <person name="Zeng Q."/>
            <person name="Hung C.-Y."/>
            <person name="McMahan C."/>
            <person name="Muszewska A."/>
            <person name="Grynberg M."/>
            <person name="Mandel M.A."/>
            <person name="Kellner E.M."/>
            <person name="Barker B.M."/>
            <person name="Galgiani J.N."/>
            <person name="Orbach M.J."/>
            <person name="Kirkland T.N."/>
            <person name="Cole G.T."/>
            <person name="Henn M.R."/>
            <person name="Birren B.W."/>
            <person name="Taylor J.W."/>
        </authorList>
    </citation>
    <scope>NUCLEOTIDE SEQUENCE [LARGE SCALE GENOMIC DNA]</scope>
    <source>
        <strain evidence="3">UAMH 1704</strain>
    </source>
</reference>
<dbReference type="RefSeq" id="XP_002540878.1">
    <property type="nucleotide sequence ID" value="XM_002540832.1"/>
</dbReference>
<evidence type="ECO:0000256" key="1">
    <source>
        <dbReference type="SAM" id="MobiDB-lite"/>
    </source>
</evidence>
<dbReference type="VEuPathDB" id="FungiDB:UREG_00391"/>
<dbReference type="InParanoid" id="C4JL56"/>
<feature type="compositionally biased region" description="Basic residues" evidence="1">
    <location>
        <begin position="179"/>
        <end position="188"/>
    </location>
</feature>
<feature type="compositionally biased region" description="Polar residues" evidence="1">
    <location>
        <begin position="112"/>
        <end position="121"/>
    </location>
</feature>
<dbReference type="EMBL" id="CH476615">
    <property type="protein sequence ID" value="EEP75545.1"/>
    <property type="molecule type" value="Genomic_DNA"/>
</dbReference>
<dbReference type="PANTHER" id="PTHR40644">
    <property type="entry name" value="UPF0653 PROTEIN C607.02C"/>
    <property type="match status" value="1"/>
</dbReference>
<feature type="region of interest" description="Disordered" evidence="1">
    <location>
        <begin position="1"/>
        <end position="139"/>
    </location>
</feature>
<sequence>MPHKHKRRRKDNDEQYDLPPSKIAKALPTRSDNKDKKGLQPENGKRKKKPHHGDDFGDDTPREFARMMRRFQQSTKNGDTGSLDNASSAHEKNTKKRKRQGEPATEPRKQNKPPQSQNDGVSSKGDGASNIPKILPGERLSEYAVRVDQALPLSGVTRKAGKTGTSKMDAEIRSLREHRQTKHEKRLLRLQSQWREEEARIQEKEEAEREEKEAENEEVEETWRQWETEAGKGKKKKKGGKKKKKKGVSAADEFGDSGGSDSEGDPWAKLNKKKRVVQSSNPFDVVQAPPEKLTKVREIFKVHGVGGAKVDVANVPAAAGSLRRREELASHRQSIVEEYRRIMAEKRAQ</sequence>
<dbReference type="OrthoDB" id="5876637at2759"/>
<dbReference type="HOGENOM" id="CLU_053180_1_0_1"/>
<accession>C4JL56</accession>
<gene>
    <name evidence="2" type="ORF">UREG_00391</name>
</gene>
<feature type="compositionally biased region" description="Basic and acidic residues" evidence="1">
    <location>
        <begin position="168"/>
        <end position="178"/>
    </location>
</feature>
<evidence type="ECO:0000313" key="2">
    <source>
        <dbReference type="EMBL" id="EEP75545.1"/>
    </source>
</evidence>
<feature type="compositionally biased region" description="Basic and acidic residues" evidence="1">
    <location>
        <begin position="52"/>
        <end position="66"/>
    </location>
</feature>
<feature type="compositionally biased region" description="Basic and acidic residues" evidence="1">
    <location>
        <begin position="194"/>
        <end position="212"/>
    </location>
</feature>
<dbReference type="KEGG" id="ure:UREG_00391"/>
<dbReference type="AlphaFoldDB" id="C4JL56"/>
<feature type="compositionally biased region" description="Polar residues" evidence="1">
    <location>
        <begin position="71"/>
        <end position="88"/>
    </location>
</feature>
<dbReference type="eggNOG" id="ENOG502S9IJ">
    <property type="taxonomic scope" value="Eukaryota"/>
</dbReference>
<proteinExistence type="predicted"/>
<protein>
    <submittedName>
        <fullName evidence="2">Uncharacterized protein</fullName>
    </submittedName>
</protein>
<feature type="compositionally biased region" description="Basic and acidic residues" evidence="1">
    <location>
        <begin position="221"/>
        <end position="232"/>
    </location>
</feature>
<dbReference type="PANTHER" id="PTHR40644:SF1">
    <property type="entry name" value="UPF0653 PROTEIN C607.02C"/>
    <property type="match status" value="1"/>
</dbReference>
<keyword evidence="3" id="KW-1185">Reference proteome</keyword>
<feature type="compositionally biased region" description="Basic residues" evidence="1">
    <location>
        <begin position="233"/>
        <end position="247"/>
    </location>
</feature>
<dbReference type="GeneID" id="8444474"/>
<dbReference type="OMA" id="TKHEKHL"/>
<evidence type="ECO:0000313" key="3">
    <source>
        <dbReference type="Proteomes" id="UP000002058"/>
    </source>
</evidence>
<dbReference type="Proteomes" id="UP000002058">
    <property type="component" value="Unassembled WGS sequence"/>
</dbReference>
<name>C4JL56_UNCRE</name>
<organism evidence="2 3">
    <name type="scientific">Uncinocarpus reesii (strain UAMH 1704)</name>
    <dbReference type="NCBI Taxonomy" id="336963"/>
    <lineage>
        <taxon>Eukaryota</taxon>
        <taxon>Fungi</taxon>
        <taxon>Dikarya</taxon>
        <taxon>Ascomycota</taxon>
        <taxon>Pezizomycotina</taxon>
        <taxon>Eurotiomycetes</taxon>
        <taxon>Eurotiomycetidae</taxon>
        <taxon>Onygenales</taxon>
        <taxon>Onygenaceae</taxon>
        <taxon>Uncinocarpus</taxon>
    </lineage>
</organism>